<proteinExistence type="predicted"/>
<sequence length="73" mass="7625">MTFLKRLKAKTPDKHKNAGQVSTILATVSGAILSTGVVTNPIGIACLTIVTTLFGGKALYHGQKVEDNGQAND</sequence>
<accession>A0A6J7WIP5</accession>
<dbReference type="EMBL" id="LR798256">
    <property type="protein sequence ID" value="CAB5217670.1"/>
    <property type="molecule type" value="Genomic_DNA"/>
</dbReference>
<name>A0A6J7WIP5_9CAUD</name>
<reference evidence="1" key="1">
    <citation type="submission" date="2020-05" db="EMBL/GenBank/DDBJ databases">
        <authorList>
            <person name="Chiriac C."/>
            <person name="Salcher M."/>
            <person name="Ghai R."/>
            <person name="Kavagutti S V."/>
        </authorList>
    </citation>
    <scope>NUCLEOTIDE SEQUENCE</scope>
</reference>
<gene>
    <name evidence="1" type="ORF">UFOVP207_15</name>
</gene>
<evidence type="ECO:0000313" key="1">
    <source>
        <dbReference type="EMBL" id="CAB5217670.1"/>
    </source>
</evidence>
<protein>
    <submittedName>
        <fullName evidence="1">Uncharacterized protein</fullName>
    </submittedName>
</protein>
<organism evidence="1">
    <name type="scientific">uncultured Caudovirales phage</name>
    <dbReference type="NCBI Taxonomy" id="2100421"/>
    <lineage>
        <taxon>Viruses</taxon>
        <taxon>Duplodnaviria</taxon>
        <taxon>Heunggongvirae</taxon>
        <taxon>Uroviricota</taxon>
        <taxon>Caudoviricetes</taxon>
        <taxon>Peduoviridae</taxon>
        <taxon>Maltschvirus</taxon>
        <taxon>Maltschvirus maltsch</taxon>
    </lineage>
</organism>